<proteinExistence type="predicted"/>
<name>A0AAN1FKR0_9VIBR</name>
<dbReference type="NCBIfam" id="TIGR04498">
    <property type="entry name" value="AbiV_defense"/>
    <property type="match status" value="1"/>
</dbReference>
<sequence length="211" mass="23871">MSLNINQIDEYMAALVTNARELIRESKLLFKKKSYARSYTLSHIAREELAKCQILYGAGRRMIAGMDVNWKQTMKRLRDHKSKLNQETINNAALCFIGGNEQVYNDAMQSGKASSDLRNDYKNNSLYVGVSDDGSILCPKNVIDQARAQRNLELARFSLTEEVNFQSMVGKISKIDPNKLPDISKVDSMTNAEHKAVLEQVADTFRNTSKK</sequence>
<dbReference type="Pfam" id="PF18728">
    <property type="entry name" value="HEPN_AbiV"/>
    <property type="match status" value="1"/>
</dbReference>
<dbReference type="EMBL" id="CP018309">
    <property type="protein sequence ID" value="ASI92455.1"/>
    <property type="molecule type" value="Genomic_DNA"/>
</dbReference>
<evidence type="ECO:0000313" key="2">
    <source>
        <dbReference type="Proteomes" id="UP000197092"/>
    </source>
</evidence>
<dbReference type="Proteomes" id="UP000197092">
    <property type="component" value="Chromosome 2"/>
</dbReference>
<dbReference type="AlphaFoldDB" id="A0AAN1FKR0"/>
<organism evidence="1 2">
    <name type="scientific">Vibrio mediterranei</name>
    <dbReference type="NCBI Taxonomy" id="689"/>
    <lineage>
        <taxon>Bacteria</taxon>
        <taxon>Pseudomonadati</taxon>
        <taxon>Pseudomonadota</taxon>
        <taxon>Gammaproteobacteria</taxon>
        <taxon>Vibrionales</taxon>
        <taxon>Vibrionaceae</taxon>
        <taxon>Vibrio</taxon>
    </lineage>
</organism>
<reference evidence="2" key="1">
    <citation type="submission" date="2016-12" db="EMBL/GenBank/DDBJ databases">
        <title>Comparative genomic analysis reveals the diversity, evolution, and environmental adaptation strategies of the genus Vibrio.</title>
        <authorList>
            <person name="Lin H."/>
            <person name="Wang X."/>
            <person name="Zhang X.-H."/>
        </authorList>
    </citation>
    <scope>NUCLEOTIDE SEQUENCE [LARGE SCALE GENOMIC DNA]</scope>
    <source>
        <strain evidence="2">QT6D1</strain>
    </source>
</reference>
<dbReference type="KEGG" id="vsh:BSZ05_21895"/>
<protein>
    <submittedName>
        <fullName evidence="1">Uncharacterized protein</fullName>
    </submittedName>
</protein>
<accession>A0AAN1FKR0</accession>
<dbReference type="InterPro" id="IPR030987">
    <property type="entry name" value="AbiV"/>
</dbReference>
<evidence type="ECO:0000313" key="1">
    <source>
        <dbReference type="EMBL" id="ASI92455.1"/>
    </source>
</evidence>
<gene>
    <name evidence="1" type="ORF">BSZ05_21895</name>
</gene>
<dbReference type="RefSeq" id="WP_088878398.1">
    <property type="nucleotide sequence ID" value="NZ_CP018309.1"/>
</dbReference>